<dbReference type="EMBL" id="JAOYEY010000025">
    <property type="protein sequence ID" value="MCV9884947.1"/>
    <property type="molecule type" value="Genomic_DNA"/>
</dbReference>
<proteinExistence type="predicted"/>
<evidence type="ECO:0000313" key="2">
    <source>
        <dbReference type="Proteomes" id="UP001526147"/>
    </source>
</evidence>
<keyword evidence="2" id="KW-1185">Reference proteome</keyword>
<gene>
    <name evidence="1" type="ORF">OIH86_04720</name>
</gene>
<dbReference type="Proteomes" id="UP001526147">
    <property type="component" value="Unassembled WGS sequence"/>
</dbReference>
<name>A0ABT3DD05_9BACI</name>
<evidence type="ECO:0000313" key="1">
    <source>
        <dbReference type="EMBL" id="MCV9884947.1"/>
    </source>
</evidence>
<sequence length="59" mass="6548">MILALGNGCREEKMIEACDFINSIAEDTEITLNLDDGYQIAEISDGLTFIRPPVMQSNK</sequence>
<dbReference type="RefSeq" id="WP_264141822.1">
    <property type="nucleotide sequence ID" value="NZ_JAOYEY010000025.1"/>
</dbReference>
<comment type="caution">
    <text evidence="1">The sequence shown here is derived from an EMBL/GenBank/DDBJ whole genome shotgun (WGS) entry which is preliminary data.</text>
</comment>
<reference evidence="1 2" key="1">
    <citation type="submission" date="2022-10" db="EMBL/GenBank/DDBJ databases">
        <title>Draft genome assembly of moderately radiation resistant bacterium Metabacillus halosaccharovorans.</title>
        <authorList>
            <person name="Pal S."/>
            <person name="Gopinathan A."/>
        </authorList>
    </citation>
    <scope>NUCLEOTIDE SEQUENCE [LARGE SCALE GENOMIC DNA]</scope>
    <source>
        <strain evidence="1 2">VITHBRA001</strain>
    </source>
</reference>
<accession>A0ABT3DD05</accession>
<organism evidence="1 2">
    <name type="scientific">Metabacillus halosaccharovorans</name>
    <dbReference type="NCBI Taxonomy" id="930124"/>
    <lineage>
        <taxon>Bacteria</taxon>
        <taxon>Bacillati</taxon>
        <taxon>Bacillota</taxon>
        <taxon>Bacilli</taxon>
        <taxon>Bacillales</taxon>
        <taxon>Bacillaceae</taxon>
        <taxon>Metabacillus</taxon>
    </lineage>
</organism>
<protein>
    <submittedName>
        <fullName evidence="1">Uncharacterized protein</fullName>
    </submittedName>
</protein>